<dbReference type="SUPFAM" id="SSF53474">
    <property type="entry name" value="alpha/beta-Hydrolases"/>
    <property type="match status" value="1"/>
</dbReference>
<protein>
    <recommendedName>
        <fullName evidence="5">Secretory lipase</fullName>
    </recommendedName>
</protein>
<dbReference type="Gene3D" id="1.10.260.160">
    <property type="match status" value="1"/>
</dbReference>
<evidence type="ECO:0008006" key="5">
    <source>
        <dbReference type="Google" id="ProtNLM"/>
    </source>
</evidence>
<feature type="chain" id="PRO_5046727669" description="Secretory lipase" evidence="2">
    <location>
        <begin position="26"/>
        <end position="418"/>
    </location>
</feature>
<evidence type="ECO:0000256" key="2">
    <source>
        <dbReference type="SAM" id="SignalP"/>
    </source>
</evidence>
<dbReference type="Proteomes" id="UP001500689">
    <property type="component" value="Unassembled WGS sequence"/>
</dbReference>
<dbReference type="EMBL" id="BAAAZN010000006">
    <property type="protein sequence ID" value="GAA3547896.1"/>
    <property type="molecule type" value="Genomic_DNA"/>
</dbReference>
<dbReference type="InterPro" id="IPR005152">
    <property type="entry name" value="Lipase_secreted"/>
</dbReference>
<sequence length="418" mass="43967">MTISNRSRFLGALCTVAALCTALSACEEATGPSAGGKKATAAQVGGTDRQGEVVESEPLVSMDSVHLKDYLKQQGFDPGGVRYGVDAYRVLYRTTSVAGTPTVGSAVVAYPQTEDDAELPVTTYLHGTNPVRAMAASVADGPDRAGTLLFAGTGQATSAPDYPGLGLALGIPAYMQADPTVHAALDGVRATRALAGKAHHRLRKEVNVAGFSQGAQAAMAVGRTLQNNADPDSALGAIAAVSGPHDIVGTELPAAFDGRVDPHEAVVYLGYFVTAWNHSFHLYDSPSEAFQAPYDQTVESLFDGSHPFPEIIQGLPESPDRLLRPEFLEKLSHPSGKLAEAVEANDRLCAGWAPRGPVRLYHGTADKDVPYANSEQCRRMLAESGTKAELINAGPLDHNSTAIASFPKIADWFASLKG</sequence>
<reference evidence="4" key="1">
    <citation type="journal article" date="2019" name="Int. J. Syst. Evol. Microbiol.">
        <title>The Global Catalogue of Microorganisms (GCM) 10K type strain sequencing project: providing services to taxonomists for standard genome sequencing and annotation.</title>
        <authorList>
            <consortium name="The Broad Institute Genomics Platform"/>
            <consortium name="The Broad Institute Genome Sequencing Center for Infectious Disease"/>
            <person name="Wu L."/>
            <person name="Ma J."/>
        </authorList>
    </citation>
    <scope>NUCLEOTIDE SEQUENCE [LARGE SCALE GENOMIC DNA]</scope>
    <source>
        <strain evidence="4">JCM 16898</strain>
    </source>
</reference>
<name>A0ABP6WB35_9PSEU</name>
<dbReference type="RefSeq" id="WP_344860857.1">
    <property type="nucleotide sequence ID" value="NZ_BAAAZN010000006.1"/>
</dbReference>
<keyword evidence="2" id="KW-0732">Signal</keyword>
<accession>A0ABP6WB35</accession>
<comment type="caution">
    <text evidence="3">The sequence shown here is derived from an EMBL/GenBank/DDBJ whole genome shotgun (WGS) entry which is preliminary data.</text>
</comment>
<dbReference type="Gene3D" id="3.40.50.1820">
    <property type="entry name" value="alpha/beta hydrolase"/>
    <property type="match status" value="1"/>
</dbReference>
<gene>
    <name evidence="3" type="ORF">GCM10022222_34370</name>
</gene>
<organism evidence="3 4">
    <name type="scientific">Amycolatopsis ultiminotia</name>
    <dbReference type="NCBI Taxonomy" id="543629"/>
    <lineage>
        <taxon>Bacteria</taxon>
        <taxon>Bacillati</taxon>
        <taxon>Actinomycetota</taxon>
        <taxon>Actinomycetes</taxon>
        <taxon>Pseudonocardiales</taxon>
        <taxon>Pseudonocardiaceae</taxon>
        <taxon>Amycolatopsis</taxon>
    </lineage>
</organism>
<evidence type="ECO:0000313" key="4">
    <source>
        <dbReference type="Proteomes" id="UP001500689"/>
    </source>
</evidence>
<feature type="region of interest" description="Disordered" evidence="1">
    <location>
        <begin position="30"/>
        <end position="51"/>
    </location>
</feature>
<feature type="signal peptide" evidence="2">
    <location>
        <begin position="1"/>
        <end position="25"/>
    </location>
</feature>
<keyword evidence="4" id="KW-1185">Reference proteome</keyword>
<evidence type="ECO:0000256" key="1">
    <source>
        <dbReference type="SAM" id="MobiDB-lite"/>
    </source>
</evidence>
<dbReference type="PANTHER" id="PTHR34853">
    <property type="match status" value="1"/>
</dbReference>
<evidence type="ECO:0000313" key="3">
    <source>
        <dbReference type="EMBL" id="GAA3547896.1"/>
    </source>
</evidence>
<dbReference type="PANTHER" id="PTHR34853:SF1">
    <property type="entry name" value="LIPASE 5"/>
    <property type="match status" value="1"/>
</dbReference>
<dbReference type="PIRSF" id="PIRSF029171">
    <property type="entry name" value="Esterase_LipA"/>
    <property type="match status" value="1"/>
</dbReference>
<proteinExistence type="predicted"/>
<dbReference type="InterPro" id="IPR029058">
    <property type="entry name" value="AB_hydrolase_fold"/>
</dbReference>
<dbReference type="PROSITE" id="PS51257">
    <property type="entry name" value="PROKAR_LIPOPROTEIN"/>
    <property type="match status" value="1"/>
</dbReference>